<gene>
    <name evidence="2" type="ORF">AQJ67_35990</name>
</gene>
<organism evidence="2 3">
    <name type="scientific">Streptomyces caeruleatus</name>
    <dbReference type="NCBI Taxonomy" id="661399"/>
    <lineage>
        <taxon>Bacteria</taxon>
        <taxon>Bacillati</taxon>
        <taxon>Actinomycetota</taxon>
        <taxon>Actinomycetes</taxon>
        <taxon>Kitasatosporales</taxon>
        <taxon>Streptomycetaceae</taxon>
        <taxon>Streptomyces</taxon>
    </lineage>
</organism>
<keyword evidence="1" id="KW-1133">Transmembrane helix</keyword>
<evidence type="ECO:0000313" key="3">
    <source>
        <dbReference type="Proteomes" id="UP000053429"/>
    </source>
</evidence>
<keyword evidence="3" id="KW-1185">Reference proteome</keyword>
<protein>
    <submittedName>
        <fullName evidence="2">Uncharacterized protein</fullName>
    </submittedName>
</protein>
<accession>A0A101TN55</accession>
<evidence type="ECO:0000256" key="1">
    <source>
        <dbReference type="SAM" id="Phobius"/>
    </source>
</evidence>
<sequence length="130" mass="14101">MSMPTKTDEPDAPTLGEQLLASATYNRGRAATQALVEEETILALDNVRRLLVVEGEDGPVCHWEGLMGRLYGLGLDDVQRAFLGLVLGMVGIGLHTLFSVGELDERRLLILMRAMPTLAGNDRVAVGTRL</sequence>
<dbReference type="EMBL" id="LMWY01000049">
    <property type="protein sequence ID" value="KUN95394.1"/>
    <property type="molecule type" value="Genomic_DNA"/>
</dbReference>
<reference evidence="2 3" key="1">
    <citation type="submission" date="2015-10" db="EMBL/GenBank/DDBJ databases">
        <title>Draft genome sequence of Streptomyces caeruleatus NRRL B-24802, type strain for the species Streptomyces caeruleatus.</title>
        <authorList>
            <person name="Ruckert C."/>
            <person name="Winkler A."/>
            <person name="Kalinowski J."/>
            <person name="Kampfer P."/>
            <person name="Glaeser S."/>
        </authorList>
    </citation>
    <scope>NUCLEOTIDE SEQUENCE [LARGE SCALE GENOMIC DNA]</scope>
    <source>
        <strain evidence="2 3">NRRL B-24802</strain>
    </source>
</reference>
<feature type="transmembrane region" description="Helical" evidence="1">
    <location>
        <begin position="81"/>
        <end position="103"/>
    </location>
</feature>
<keyword evidence="1" id="KW-0812">Transmembrane</keyword>
<name>A0A101TN55_9ACTN</name>
<comment type="caution">
    <text evidence="2">The sequence shown here is derived from an EMBL/GenBank/DDBJ whole genome shotgun (WGS) entry which is preliminary data.</text>
</comment>
<keyword evidence="1" id="KW-0472">Membrane</keyword>
<dbReference type="Proteomes" id="UP000053429">
    <property type="component" value="Unassembled WGS sequence"/>
</dbReference>
<evidence type="ECO:0000313" key="2">
    <source>
        <dbReference type="EMBL" id="KUN95394.1"/>
    </source>
</evidence>
<proteinExistence type="predicted"/>
<dbReference type="AlphaFoldDB" id="A0A101TN55"/>